<dbReference type="Gene3D" id="2.60.120.10">
    <property type="entry name" value="Jelly Rolls"/>
    <property type="match status" value="1"/>
</dbReference>
<dbReference type="GO" id="GO:0006355">
    <property type="term" value="P:regulation of DNA-templated transcription"/>
    <property type="evidence" value="ECO:0007669"/>
    <property type="project" value="InterPro"/>
</dbReference>
<dbReference type="InterPro" id="IPR036388">
    <property type="entry name" value="WH-like_DNA-bd_sf"/>
</dbReference>
<evidence type="ECO:0000256" key="1">
    <source>
        <dbReference type="ARBA" id="ARBA00023015"/>
    </source>
</evidence>
<feature type="domain" description="Cyclic nucleotide-binding" evidence="4">
    <location>
        <begin position="45"/>
        <end position="101"/>
    </location>
</feature>
<evidence type="ECO:0000256" key="2">
    <source>
        <dbReference type="ARBA" id="ARBA00023125"/>
    </source>
</evidence>
<name>A0A381Y497_9ZZZZ</name>
<evidence type="ECO:0000313" key="6">
    <source>
        <dbReference type="EMBL" id="SVA71700.1"/>
    </source>
</evidence>
<sequence>MHKTVYNDGRSKVLSLAFKDLCAQCFMRHSCLAAVVGGNSAPPSDALNATRRLASGDYLYRAGDKVEAYFYVRTGVIKTFISGRRGDEDITGFFYPGEWLGWGSLNAKRLESAISLGQTNTCSVSVTYIRDSQNAAGLLDVLEKNYAGLTSQRLSLKPPRADVRLTRWIIEIEEKLRQIGLDAARIPTPMKRSELANYLGMTPESLSRALLRLSKTGLIRANRHSLEIVSPDSMREYVFEQEANS</sequence>
<dbReference type="SMART" id="SM00419">
    <property type="entry name" value="HTH_CRP"/>
    <property type="match status" value="1"/>
</dbReference>
<dbReference type="SUPFAM" id="SSF46785">
    <property type="entry name" value="Winged helix' DNA-binding domain"/>
    <property type="match status" value="1"/>
</dbReference>
<dbReference type="Pfam" id="PF13545">
    <property type="entry name" value="HTH_Crp_2"/>
    <property type="match status" value="1"/>
</dbReference>
<dbReference type="EMBL" id="UINC01017330">
    <property type="protein sequence ID" value="SVA71700.1"/>
    <property type="molecule type" value="Genomic_DNA"/>
</dbReference>
<dbReference type="PROSITE" id="PS50042">
    <property type="entry name" value="CNMP_BINDING_3"/>
    <property type="match status" value="1"/>
</dbReference>
<protein>
    <recommendedName>
        <fullName evidence="7">HTH crp-type domain-containing protein</fullName>
    </recommendedName>
</protein>
<dbReference type="Gene3D" id="1.10.10.10">
    <property type="entry name" value="Winged helix-like DNA-binding domain superfamily/Winged helix DNA-binding domain"/>
    <property type="match status" value="1"/>
</dbReference>
<reference evidence="6" key="1">
    <citation type="submission" date="2018-05" db="EMBL/GenBank/DDBJ databases">
        <authorList>
            <person name="Lanie J.A."/>
            <person name="Ng W.-L."/>
            <person name="Kazmierczak K.M."/>
            <person name="Andrzejewski T.M."/>
            <person name="Davidsen T.M."/>
            <person name="Wayne K.J."/>
            <person name="Tettelin H."/>
            <person name="Glass J.I."/>
            <person name="Rusch D."/>
            <person name="Podicherti R."/>
            <person name="Tsui H.-C.T."/>
            <person name="Winkler M.E."/>
        </authorList>
    </citation>
    <scope>NUCLEOTIDE SEQUENCE</scope>
</reference>
<organism evidence="6">
    <name type="scientific">marine metagenome</name>
    <dbReference type="NCBI Taxonomy" id="408172"/>
    <lineage>
        <taxon>unclassified sequences</taxon>
        <taxon>metagenomes</taxon>
        <taxon>ecological metagenomes</taxon>
    </lineage>
</organism>
<dbReference type="CDD" id="cd00038">
    <property type="entry name" value="CAP_ED"/>
    <property type="match status" value="1"/>
</dbReference>
<accession>A0A381Y497</accession>
<feature type="domain" description="HTH crp-type" evidence="5">
    <location>
        <begin position="159"/>
        <end position="232"/>
    </location>
</feature>
<dbReference type="InterPro" id="IPR014710">
    <property type="entry name" value="RmlC-like_jellyroll"/>
</dbReference>
<evidence type="ECO:0000256" key="3">
    <source>
        <dbReference type="ARBA" id="ARBA00023163"/>
    </source>
</evidence>
<gene>
    <name evidence="6" type="ORF">METZ01_LOCUS124554</name>
</gene>
<evidence type="ECO:0008006" key="7">
    <source>
        <dbReference type="Google" id="ProtNLM"/>
    </source>
</evidence>
<keyword evidence="3" id="KW-0804">Transcription</keyword>
<dbReference type="InterPro" id="IPR012318">
    <property type="entry name" value="HTH_CRP"/>
</dbReference>
<dbReference type="PROSITE" id="PS51063">
    <property type="entry name" value="HTH_CRP_2"/>
    <property type="match status" value="1"/>
</dbReference>
<keyword evidence="2" id="KW-0238">DNA-binding</keyword>
<keyword evidence="1" id="KW-0805">Transcription regulation</keyword>
<dbReference type="Pfam" id="PF00027">
    <property type="entry name" value="cNMP_binding"/>
    <property type="match status" value="1"/>
</dbReference>
<dbReference type="SUPFAM" id="SSF51206">
    <property type="entry name" value="cAMP-binding domain-like"/>
    <property type="match status" value="1"/>
</dbReference>
<dbReference type="PRINTS" id="PR00034">
    <property type="entry name" value="HTHCRP"/>
</dbReference>
<dbReference type="InterPro" id="IPR000595">
    <property type="entry name" value="cNMP-bd_dom"/>
</dbReference>
<proteinExistence type="predicted"/>
<dbReference type="InterPro" id="IPR036390">
    <property type="entry name" value="WH_DNA-bd_sf"/>
</dbReference>
<evidence type="ECO:0000259" key="5">
    <source>
        <dbReference type="PROSITE" id="PS51063"/>
    </source>
</evidence>
<dbReference type="InterPro" id="IPR018490">
    <property type="entry name" value="cNMP-bd_dom_sf"/>
</dbReference>
<dbReference type="GO" id="GO:0003677">
    <property type="term" value="F:DNA binding"/>
    <property type="evidence" value="ECO:0007669"/>
    <property type="project" value="UniProtKB-KW"/>
</dbReference>
<evidence type="ECO:0000259" key="4">
    <source>
        <dbReference type="PROSITE" id="PS50042"/>
    </source>
</evidence>
<dbReference type="AlphaFoldDB" id="A0A381Y497"/>